<accession>A0A1N7JS41</accession>
<gene>
    <name evidence="3" type="ORF">SAMN05421790_102277</name>
</gene>
<proteinExistence type="predicted"/>
<evidence type="ECO:0000313" key="3">
    <source>
        <dbReference type="EMBL" id="SIS52163.1"/>
    </source>
</evidence>
<feature type="transmembrane region" description="Helical" evidence="2">
    <location>
        <begin position="12"/>
        <end position="32"/>
    </location>
</feature>
<dbReference type="Proteomes" id="UP000186795">
    <property type="component" value="Unassembled WGS sequence"/>
</dbReference>
<protein>
    <submittedName>
        <fullName evidence="3">Uncharacterized protein</fullName>
    </submittedName>
</protein>
<feature type="compositionally biased region" description="Basic and acidic residues" evidence="1">
    <location>
        <begin position="58"/>
        <end position="80"/>
    </location>
</feature>
<sequence length="103" mass="11879">MIAEWLQKIPVFAWLALAVVLIIFIVVIFMVAGKRSREVDELEQAFKEPYHPPQNEQDTDREQIATEKTESEAEEEKPTEVSEDEPSENPPTGLGSRSRRRRN</sequence>
<keyword evidence="4" id="KW-1185">Reference proteome</keyword>
<organism evidence="3 4">
    <name type="scientific">Kroppenstedtia eburnea</name>
    <dbReference type="NCBI Taxonomy" id="714067"/>
    <lineage>
        <taxon>Bacteria</taxon>
        <taxon>Bacillati</taxon>
        <taxon>Bacillota</taxon>
        <taxon>Bacilli</taxon>
        <taxon>Bacillales</taxon>
        <taxon>Thermoactinomycetaceae</taxon>
        <taxon>Kroppenstedtia</taxon>
    </lineage>
</organism>
<dbReference type="AlphaFoldDB" id="A0A1N7JS41"/>
<evidence type="ECO:0000313" key="4">
    <source>
        <dbReference type="Proteomes" id="UP000186795"/>
    </source>
</evidence>
<evidence type="ECO:0000256" key="1">
    <source>
        <dbReference type="SAM" id="MobiDB-lite"/>
    </source>
</evidence>
<keyword evidence="2" id="KW-0812">Transmembrane</keyword>
<evidence type="ECO:0000256" key="2">
    <source>
        <dbReference type="SAM" id="Phobius"/>
    </source>
</evidence>
<dbReference type="RefSeq" id="WP_009710383.1">
    <property type="nucleotide sequence ID" value="NZ_CP048103.1"/>
</dbReference>
<feature type="region of interest" description="Disordered" evidence="1">
    <location>
        <begin position="44"/>
        <end position="103"/>
    </location>
</feature>
<reference evidence="4" key="1">
    <citation type="submission" date="2017-01" db="EMBL/GenBank/DDBJ databases">
        <authorList>
            <person name="Varghese N."/>
            <person name="Submissions S."/>
        </authorList>
    </citation>
    <scope>NUCLEOTIDE SEQUENCE [LARGE SCALE GENOMIC DNA]</scope>
    <source>
        <strain evidence="4">DSM 45196</strain>
    </source>
</reference>
<keyword evidence="2" id="KW-1133">Transmembrane helix</keyword>
<keyword evidence="2" id="KW-0472">Membrane</keyword>
<dbReference type="EMBL" id="FTOD01000002">
    <property type="protein sequence ID" value="SIS52163.1"/>
    <property type="molecule type" value="Genomic_DNA"/>
</dbReference>
<name>A0A1N7JS41_9BACL</name>